<dbReference type="InterPro" id="IPR023845">
    <property type="entry name" value="DUF3817_TM"/>
</dbReference>
<dbReference type="Proteomes" id="UP000233781">
    <property type="component" value="Unassembled WGS sequence"/>
</dbReference>
<dbReference type="EMBL" id="PJNE01000001">
    <property type="protein sequence ID" value="PKW27613.1"/>
    <property type="molecule type" value="Genomic_DNA"/>
</dbReference>
<dbReference type="PANTHER" id="PTHR40077">
    <property type="entry name" value="MEMBRANE PROTEIN-RELATED"/>
    <property type="match status" value="1"/>
</dbReference>
<feature type="transmembrane region" description="Helical" evidence="6">
    <location>
        <begin position="39"/>
        <end position="61"/>
    </location>
</feature>
<gene>
    <name evidence="8" type="ORF">ATL31_2462</name>
</gene>
<evidence type="ECO:0000256" key="4">
    <source>
        <dbReference type="ARBA" id="ARBA00022989"/>
    </source>
</evidence>
<accession>A0A2N3YL88</accession>
<dbReference type="NCBIfam" id="TIGR03954">
    <property type="entry name" value="integ_memb_HG"/>
    <property type="match status" value="1"/>
</dbReference>
<dbReference type="PANTHER" id="PTHR40077:SF1">
    <property type="entry name" value="MEMBRANE PROTEIN"/>
    <property type="match status" value="1"/>
</dbReference>
<evidence type="ECO:0000313" key="8">
    <source>
        <dbReference type="EMBL" id="PKW27613.1"/>
    </source>
</evidence>
<evidence type="ECO:0000256" key="5">
    <source>
        <dbReference type="ARBA" id="ARBA00023136"/>
    </source>
</evidence>
<evidence type="ECO:0000256" key="2">
    <source>
        <dbReference type="ARBA" id="ARBA00022475"/>
    </source>
</evidence>
<keyword evidence="4 6" id="KW-1133">Transmembrane helix</keyword>
<evidence type="ECO:0000256" key="6">
    <source>
        <dbReference type="SAM" id="Phobius"/>
    </source>
</evidence>
<feature type="transmembrane region" description="Helical" evidence="6">
    <location>
        <begin position="6"/>
        <end position="27"/>
    </location>
</feature>
<feature type="domain" description="DUF3817" evidence="7">
    <location>
        <begin position="6"/>
        <end position="92"/>
    </location>
</feature>
<keyword evidence="3 6" id="KW-0812">Transmembrane</keyword>
<dbReference type="RefSeq" id="WP_101396013.1">
    <property type="nucleotide sequence ID" value="NZ_PJNE01000001.1"/>
</dbReference>
<comment type="subcellular location">
    <subcellularLocation>
        <location evidence="1">Cell membrane</location>
        <topology evidence="1">Multi-pass membrane protein</topology>
    </subcellularLocation>
</comment>
<name>A0A2N3YL88_9MICO</name>
<protein>
    <submittedName>
        <fullName evidence="8">Integral membrane protein</fullName>
    </submittedName>
</protein>
<keyword evidence="2" id="KW-1003">Cell membrane</keyword>
<comment type="caution">
    <text evidence="8">The sequence shown here is derived from an EMBL/GenBank/DDBJ whole genome shotgun (WGS) entry which is preliminary data.</text>
</comment>
<dbReference type="Pfam" id="PF12823">
    <property type="entry name" value="DUF3817"/>
    <property type="match status" value="1"/>
</dbReference>
<dbReference type="OrthoDB" id="3396203at2"/>
<evidence type="ECO:0000313" key="9">
    <source>
        <dbReference type="Proteomes" id="UP000233781"/>
    </source>
</evidence>
<reference evidence="8 9" key="1">
    <citation type="submission" date="2017-12" db="EMBL/GenBank/DDBJ databases">
        <title>Sequencing the genomes of 1000 Actinobacteria strains.</title>
        <authorList>
            <person name="Klenk H.-P."/>
        </authorList>
    </citation>
    <scope>NUCLEOTIDE SEQUENCE [LARGE SCALE GENOMIC DNA]</scope>
    <source>
        <strain evidence="8 9">DSM 12806</strain>
    </source>
</reference>
<evidence type="ECO:0000259" key="7">
    <source>
        <dbReference type="Pfam" id="PF12823"/>
    </source>
</evidence>
<organism evidence="8 9">
    <name type="scientific">Phycicoccus duodecadis</name>
    <dbReference type="NCBI Taxonomy" id="173053"/>
    <lineage>
        <taxon>Bacteria</taxon>
        <taxon>Bacillati</taxon>
        <taxon>Actinomycetota</taxon>
        <taxon>Actinomycetes</taxon>
        <taxon>Micrococcales</taxon>
        <taxon>Intrasporangiaceae</taxon>
        <taxon>Phycicoccus</taxon>
    </lineage>
</organism>
<evidence type="ECO:0000256" key="1">
    <source>
        <dbReference type="ARBA" id="ARBA00004651"/>
    </source>
</evidence>
<feature type="transmembrane region" description="Helical" evidence="6">
    <location>
        <begin position="67"/>
        <end position="86"/>
    </location>
</feature>
<sequence>MTPRTLFPALARAEVVTWSLLLVGMFLKYVSQTTDLGVRVFGLVHGVVFLAYLLVTLVVWVDQRWPWRLALAALAAGIPPFATLWVERHVERTGRLAPAWRLRPGGARPGHALERLLARALARPAAAAVVGGALVLAATAVLLVVGPPGGPAGA</sequence>
<feature type="transmembrane region" description="Helical" evidence="6">
    <location>
        <begin position="125"/>
        <end position="145"/>
    </location>
</feature>
<keyword evidence="5 6" id="KW-0472">Membrane</keyword>
<keyword evidence="9" id="KW-1185">Reference proteome</keyword>
<proteinExistence type="predicted"/>
<dbReference type="GO" id="GO:0005886">
    <property type="term" value="C:plasma membrane"/>
    <property type="evidence" value="ECO:0007669"/>
    <property type="project" value="UniProtKB-SubCell"/>
</dbReference>
<dbReference type="AlphaFoldDB" id="A0A2N3YL88"/>
<evidence type="ECO:0000256" key="3">
    <source>
        <dbReference type="ARBA" id="ARBA00022692"/>
    </source>
</evidence>